<dbReference type="InterPro" id="IPR051532">
    <property type="entry name" value="Ester_Hydrolysis_Enzymes"/>
</dbReference>
<dbReference type="AlphaFoldDB" id="A0A2X0SDP2"/>
<dbReference type="Gene3D" id="3.40.50.1110">
    <property type="entry name" value="SGNH hydrolase"/>
    <property type="match status" value="1"/>
</dbReference>
<dbReference type="PANTHER" id="PTHR30383">
    <property type="entry name" value="THIOESTERASE 1/PROTEASE 1/LYSOPHOSPHOLIPASE L1"/>
    <property type="match status" value="1"/>
</dbReference>
<evidence type="ECO:0000259" key="1">
    <source>
        <dbReference type="Pfam" id="PF13472"/>
    </source>
</evidence>
<dbReference type="PANTHER" id="PTHR30383:SF24">
    <property type="entry name" value="THIOESTERASE 1_PROTEASE 1_LYSOPHOSPHOLIPASE L1"/>
    <property type="match status" value="1"/>
</dbReference>
<dbReference type="EC" id="3.1.1.1" evidence="2"/>
<dbReference type="SUPFAM" id="SSF52266">
    <property type="entry name" value="SGNH hydrolase"/>
    <property type="match status" value="1"/>
</dbReference>
<proteinExistence type="predicted"/>
<gene>
    <name evidence="2" type="primary">tesA</name>
    <name evidence="2" type="ORF">NITFAB_1101</name>
</gene>
<dbReference type="InterPro" id="IPR013830">
    <property type="entry name" value="SGNH_hydro"/>
</dbReference>
<dbReference type="CDD" id="cd01822">
    <property type="entry name" value="Lysophospholipase_L1_like"/>
    <property type="match status" value="1"/>
</dbReference>
<dbReference type="EMBL" id="LS423452">
    <property type="protein sequence ID" value="SPS05511.1"/>
    <property type="molecule type" value="Genomic_DNA"/>
</dbReference>
<reference evidence="2" key="1">
    <citation type="submission" date="2018-05" db="EMBL/GenBank/DDBJ databases">
        <authorList>
            <person name="Lanie J.A."/>
            <person name="Ng W.-L."/>
            <person name="Kazmierczak K.M."/>
            <person name="Andrzejewski T.M."/>
            <person name="Davidsen T.M."/>
            <person name="Wayne K.J."/>
            <person name="Tettelin H."/>
            <person name="Glass J.I."/>
            <person name="Rusch D."/>
            <person name="Podicherti R."/>
            <person name="Tsui H.-C.T."/>
            <person name="Winkler M.E."/>
        </authorList>
    </citation>
    <scope>NUCLEOTIDE SEQUENCE</scope>
    <source>
        <strain evidence="2">KNB</strain>
    </source>
</reference>
<protein>
    <submittedName>
        <fullName evidence="2">Esterase TesA</fullName>
        <ecNumber evidence="2">3.1.1.1</ecNumber>
    </submittedName>
</protein>
<evidence type="ECO:0000313" key="2">
    <source>
        <dbReference type="EMBL" id="SPS05511.1"/>
    </source>
</evidence>
<accession>A0A2X0SDP2</accession>
<dbReference type="Pfam" id="PF13472">
    <property type="entry name" value="Lipase_GDSL_2"/>
    <property type="match status" value="1"/>
</dbReference>
<dbReference type="InterPro" id="IPR036514">
    <property type="entry name" value="SGNH_hydro_sf"/>
</dbReference>
<dbReference type="GO" id="GO:0106435">
    <property type="term" value="F:carboxylesterase activity"/>
    <property type="evidence" value="ECO:0007669"/>
    <property type="project" value="UniProtKB-EC"/>
</dbReference>
<organism evidence="2">
    <name type="scientific">Candidatus Nitrotoga fabula</name>
    <dbReference type="NCBI Taxonomy" id="2182327"/>
    <lineage>
        <taxon>Bacteria</taxon>
        <taxon>Pseudomonadati</taxon>
        <taxon>Pseudomonadota</taxon>
        <taxon>Betaproteobacteria</taxon>
        <taxon>Nitrosomonadales</taxon>
        <taxon>Gallionellaceae</taxon>
        <taxon>Candidatus Nitrotoga</taxon>
    </lineage>
</organism>
<sequence length="204" mass="22890">MKYSAFLQTVLFVVFCLLYGVSNAQQQTILVFGDSLSAAYRMPRTSGWVHLLQQELQRTYPQYKVVNASISGETASGGSRRIAHALRQHSPSIVIVELGANDGLRGAPITDIEANLSSIIRQSEKSNRKILLVGIQIPPNYGKQYTSQFKAIYPRLAQRHRIELVPFMLDNIQPEQFQADNLHPTASAQKQIMQTILARLKLLL</sequence>
<name>A0A2X0SDP2_9PROT</name>
<feature type="domain" description="SGNH hydrolase-type esterase" evidence="1">
    <location>
        <begin position="31"/>
        <end position="189"/>
    </location>
</feature>
<keyword evidence="2" id="KW-0378">Hydrolase</keyword>
<dbReference type="GO" id="GO:0004622">
    <property type="term" value="F:phosphatidylcholine lysophospholipase activity"/>
    <property type="evidence" value="ECO:0007669"/>
    <property type="project" value="TreeGrafter"/>
</dbReference>